<dbReference type="GO" id="GO:0017000">
    <property type="term" value="P:antibiotic biosynthetic process"/>
    <property type="evidence" value="ECO:0007669"/>
    <property type="project" value="UniProtKB-ARBA"/>
</dbReference>
<evidence type="ECO:0000313" key="2">
    <source>
        <dbReference type="EMBL" id="KAE8762332.1"/>
    </source>
</evidence>
<dbReference type="Gene3D" id="3.40.50.2000">
    <property type="entry name" value="Glycogen Phosphorylase B"/>
    <property type="match status" value="2"/>
</dbReference>
<dbReference type="PANTHER" id="PTHR48050:SF13">
    <property type="entry name" value="STEROL 3-BETA-GLUCOSYLTRANSFERASE UGT80A2"/>
    <property type="match status" value="1"/>
</dbReference>
<dbReference type="GO" id="GO:0016758">
    <property type="term" value="F:hexosyltransferase activity"/>
    <property type="evidence" value="ECO:0007669"/>
    <property type="project" value="UniProtKB-ARBA"/>
</dbReference>
<comment type="caution">
    <text evidence="2">The sequence shown here is derived from an EMBL/GenBank/DDBJ whole genome shotgun (WGS) entry which is preliminary data.</text>
</comment>
<feature type="non-terminal residue" evidence="2">
    <location>
        <position position="389"/>
    </location>
</feature>
<name>A0A7J5UIY3_9MICO</name>
<dbReference type="SUPFAM" id="SSF53756">
    <property type="entry name" value="UDP-Glycosyltransferase/glycogen phosphorylase"/>
    <property type="match status" value="1"/>
</dbReference>
<keyword evidence="2" id="KW-0808">Transferase</keyword>
<keyword evidence="3" id="KW-1185">Reference proteome</keyword>
<dbReference type="CDD" id="cd03784">
    <property type="entry name" value="GT1_Gtf-like"/>
    <property type="match status" value="1"/>
</dbReference>
<evidence type="ECO:0000313" key="3">
    <source>
        <dbReference type="Proteomes" id="UP000451860"/>
    </source>
</evidence>
<evidence type="ECO:0000259" key="1">
    <source>
        <dbReference type="Pfam" id="PF06722"/>
    </source>
</evidence>
<reference evidence="2 3" key="1">
    <citation type="submission" date="2019-10" db="EMBL/GenBank/DDBJ databases">
        <title>Georgenia wutianyii sp. nov. and Georgenia yuyongxinii sp. nov. isolated from plateau pika (Ochotona curzoniae) in the Qinghai-Tibet plateau of China.</title>
        <authorList>
            <person name="Tian Z."/>
        </authorList>
    </citation>
    <scope>NUCLEOTIDE SEQUENCE [LARGE SCALE GENOMIC DNA]</scope>
    <source>
        <strain evidence="2 3">DSM 21501</strain>
    </source>
</reference>
<protein>
    <submittedName>
        <fullName evidence="2">Glycosyltransferase</fullName>
    </submittedName>
</protein>
<dbReference type="Proteomes" id="UP000451860">
    <property type="component" value="Unassembled WGS sequence"/>
</dbReference>
<organism evidence="2 3">
    <name type="scientific">Georgenia thermotolerans</name>
    <dbReference type="NCBI Taxonomy" id="527326"/>
    <lineage>
        <taxon>Bacteria</taxon>
        <taxon>Bacillati</taxon>
        <taxon>Actinomycetota</taxon>
        <taxon>Actinomycetes</taxon>
        <taxon>Micrococcales</taxon>
        <taxon>Bogoriellaceae</taxon>
        <taxon>Georgenia</taxon>
    </lineage>
</organism>
<dbReference type="EMBL" id="WHJE01000192">
    <property type="protein sequence ID" value="KAE8762332.1"/>
    <property type="molecule type" value="Genomic_DNA"/>
</dbReference>
<dbReference type="Pfam" id="PF06722">
    <property type="entry name" value="EryCIII-like_C"/>
    <property type="match status" value="1"/>
</dbReference>
<proteinExistence type="predicted"/>
<sequence length="389" mass="40762">MAMAHVLAYTSPARGHLFPLVPVLDELRRRGHTVSVRTLAAEVDALRARGMAATALGPAVEAMALSDWRGRGARDSLRRSVGTFAGRAPLDAADLGAAIDRDRPDAVLVDINAWGAMAAAEAWGGAWAAYCPFPLPLSSADAPPFGPGLPPARGPLGRLRDRLVRPLVMGTIARTTLPPLNAVRAGVGVPPLASADDIYLAPPLLLAMTAEPFEYPRRDWPSGVVLVGPCDWDPPAAAPAWLAEVRRPLVLVTTSSEFQDDGALVRVALEALADEPVTVVATVPAGDPADFAVPPNARVERFVPHGPLLERAACALTHGGMGATQKALAHGVPVCVVPFGRDQLEVARRVVTSGAGTAVRSGRLTAPRLRAAVREAARRRREATVVAAA</sequence>
<dbReference type="GO" id="GO:0008194">
    <property type="term" value="F:UDP-glycosyltransferase activity"/>
    <property type="evidence" value="ECO:0007669"/>
    <property type="project" value="InterPro"/>
</dbReference>
<accession>A0A7J5UIY3</accession>
<dbReference type="AlphaFoldDB" id="A0A7J5UIY3"/>
<dbReference type="InterPro" id="IPR010610">
    <property type="entry name" value="EryCIII-like_C"/>
</dbReference>
<gene>
    <name evidence="2" type="ORF">GB883_19925</name>
</gene>
<dbReference type="OrthoDB" id="764352at2"/>
<dbReference type="InterPro" id="IPR002213">
    <property type="entry name" value="UDP_glucos_trans"/>
</dbReference>
<feature type="domain" description="Erythromycin biosynthesis protein CIII-like C-terminal" evidence="1">
    <location>
        <begin position="269"/>
        <end position="375"/>
    </location>
</feature>
<dbReference type="InterPro" id="IPR050426">
    <property type="entry name" value="Glycosyltransferase_28"/>
</dbReference>
<dbReference type="PANTHER" id="PTHR48050">
    <property type="entry name" value="STEROL 3-BETA-GLUCOSYLTRANSFERASE"/>
    <property type="match status" value="1"/>
</dbReference>